<organism evidence="1 2">
    <name type="scientific">Mangrovicoccus algicola</name>
    <dbReference type="NCBI Taxonomy" id="2771008"/>
    <lineage>
        <taxon>Bacteria</taxon>
        <taxon>Pseudomonadati</taxon>
        <taxon>Pseudomonadota</taxon>
        <taxon>Alphaproteobacteria</taxon>
        <taxon>Rhodobacterales</taxon>
        <taxon>Paracoccaceae</taxon>
        <taxon>Mangrovicoccus</taxon>
    </lineage>
</organism>
<comment type="caution">
    <text evidence="1">The sequence shown here is derived from an EMBL/GenBank/DDBJ whole genome shotgun (WGS) entry which is preliminary data.</text>
</comment>
<accession>A0A8J7CMG1</accession>
<protein>
    <recommendedName>
        <fullName evidence="3">Lipoprotein</fullName>
    </recommendedName>
</protein>
<proteinExistence type="predicted"/>
<gene>
    <name evidence="1" type="ORF">ICN82_19510</name>
</gene>
<dbReference type="AlphaFoldDB" id="A0A8J7CMG1"/>
<evidence type="ECO:0000313" key="2">
    <source>
        <dbReference type="Proteomes" id="UP000609121"/>
    </source>
</evidence>
<name>A0A8J7CMG1_9RHOB</name>
<evidence type="ECO:0008006" key="3">
    <source>
        <dbReference type="Google" id="ProtNLM"/>
    </source>
</evidence>
<dbReference type="EMBL" id="JACVXA010000090">
    <property type="protein sequence ID" value="MBE3640396.1"/>
    <property type="molecule type" value="Genomic_DNA"/>
</dbReference>
<evidence type="ECO:0000313" key="1">
    <source>
        <dbReference type="EMBL" id="MBE3640396.1"/>
    </source>
</evidence>
<sequence length="131" mass="13931">MRRPVPFASFSLPRLAGPLLAMVVLAGCATQSLPLLHGGKVPRVSAGGSEFVVRYTATRAEATRVSPESRPRRMVMLARALEAIETASGCRVLPGTLYGDWSLAEAYLDCPGTAPQVIRPVLTHRPPIAPG</sequence>
<dbReference type="PROSITE" id="PS51257">
    <property type="entry name" value="PROKAR_LIPOPROTEIN"/>
    <property type="match status" value="1"/>
</dbReference>
<dbReference type="RefSeq" id="WP_193186458.1">
    <property type="nucleotide sequence ID" value="NZ_JACVXA010000090.1"/>
</dbReference>
<dbReference type="Proteomes" id="UP000609121">
    <property type="component" value="Unassembled WGS sequence"/>
</dbReference>
<keyword evidence="2" id="KW-1185">Reference proteome</keyword>
<reference evidence="1" key="1">
    <citation type="submission" date="2020-09" db="EMBL/GenBank/DDBJ databases">
        <title>A novel bacterium of genus Mangrovicoccus, isolated from South China Sea.</title>
        <authorList>
            <person name="Huang H."/>
            <person name="Mo K."/>
            <person name="Hu Y."/>
        </authorList>
    </citation>
    <scope>NUCLEOTIDE SEQUENCE</scope>
    <source>
        <strain evidence="1">HB182678</strain>
    </source>
</reference>